<sequence length="147" mass="16915">MNKSMKNIQLIYGDDLLDSDDLNLADNDSRALAARCEIRISSQKDLLASYVDLEEKIIIAAAFDFFVLGYYSFDVVVDRRYRRMGLGKKLIDIAMQKFYELQSDLDDFDKTTLLLHVVNPVLVPYLMREYDLVVTNEINSDTILSSE</sequence>
<reference evidence="1" key="1">
    <citation type="submission" date="2020-03" db="EMBL/GenBank/DDBJ databases">
        <title>The deep terrestrial virosphere.</title>
        <authorList>
            <person name="Holmfeldt K."/>
            <person name="Nilsson E."/>
            <person name="Simone D."/>
            <person name="Lopez-Fernandez M."/>
            <person name="Wu X."/>
            <person name="de Brujin I."/>
            <person name="Lundin D."/>
            <person name="Andersson A."/>
            <person name="Bertilsson S."/>
            <person name="Dopson M."/>
        </authorList>
    </citation>
    <scope>NUCLEOTIDE SEQUENCE</scope>
    <source>
        <strain evidence="1">TM448A01537</strain>
        <strain evidence="2">TM448B01608</strain>
    </source>
</reference>
<name>A0A6H1ZR17_9ZZZZ</name>
<protein>
    <submittedName>
        <fullName evidence="1">Putative acetyltransferase</fullName>
    </submittedName>
</protein>
<evidence type="ECO:0000313" key="1">
    <source>
        <dbReference type="EMBL" id="QJA49929.1"/>
    </source>
</evidence>
<dbReference type="AlphaFoldDB" id="A0A6H1ZR17"/>
<organism evidence="1">
    <name type="scientific">viral metagenome</name>
    <dbReference type="NCBI Taxonomy" id="1070528"/>
    <lineage>
        <taxon>unclassified sequences</taxon>
        <taxon>metagenomes</taxon>
        <taxon>organismal metagenomes</taxon>
    </lineage>
</organism>
<proteinExistence type="predicted"/>
<dbReference type="GO" id="GO:0016740">
    <property type="term" value="F:transferase activity"/>
    <property type="evidence" value="ECO:0007669"/>
    <property type="project" value="UniProtKB-KW"/>
</dbReference>
<dbReference type="InterPro" id="IPR016181">
    <property type="entry name" value="Acyl_CoA_acyltransferase"/>
</dbReference>
<dbReference type="EMBL" id="MT144793">
    <property type="protein sequence ID" value="QJH99499.1"/>
    <property type="molecule type" value="Genomic_DNA"/>
</dbReference>
<dbReference type="CDD" id="cd04301">
    <property type="entry name" value="NAT_SF"/>
    <property type="match status" value="1"/>
</dbReference>
<gene>
    <name evidence="1" type="ORF">TM448A01537_0013</name>
    <name evidence="2" type="ORF">TM448B01608_0002</name>
</gene>
<dbReference type="EMBL" id="MT144163">
    <property type="protein sequence ID" value="QJA49929.1"/>
    <property type="molecule type" value="Genomic_DNA"/>
</dbReference>
<evidence type="ECO:0000313" key="2">
    <source>
        <dbReference type="EMBL" id="QJH99499.1"/>
    </source>
</evidence>
<accession>A0A6H1ZR17</accession>
<keyword evidence="1" id="KW-0808">Transferase</keyword>
<dbReference type="SUPFAM" id="SSF55729">
    <property type="entry name" value="Acyl-CoA N-acyltransferases (Nat)"/>
    <property type="match status" value="1"/>
</dbReference>